<keyword evidence="1" id="KW-1133">Transmembrane helix</keyword>
<dbReference type="Proteomes" id="UP000230214">
    <property type="component" value="Unassembled WGS sequence"/>
</dbReference>
<reference evidence="3 4" key="1">
    <citation type="submission" date="2017-09" db="EMBL/GenBank/DDBJ databases">
        <title>Depth-based differentiation of microbial function through sediment-hosted aquifers and enrichment of novel symbionts in the deep terrestrial subsurface.</title>
        <authorList>
            <person name="Probst A.J."/>
            <person name="Ladd B."/>
            <person name="Jarett J.K."/>
            <person name="Geller-Mcgrath D.E."/>
            <person name="Sieber C.M."/>
            <person name="Emerson J.B."/>
            <person name="Anantharaman K."/>
            <person name="Thomas B.C."/>
            <person name="Malmstrom R."/>
            <person name="Stieglmeier M."/>
            <person name="Klingl A."/>
            <person name="Woyke T."/>
            <person name="Ryan C.M."/>
            <person name="Banfield J.F."/>
        </authorList>
    </citation>
    <scope>NUCLEOTIDE SEQUENCE [LARGE SCALE GENOMIC DNA]</scope>
    <source>
        <strain evidence="3">CG10_big_fil_rev_8_21_14_0_10_32_10</strain>
    </source>
</reference>
<accession>A0A2H0R9B0</accession>
<keyword evidence="1" id="KW-0812">Transmembrane</keyword>
<evidence type="ECO:0000313" key="3">
    <source>
        <dbReference type="EMBL" id="PIR43093.1"/>
    </source>
</evidence>
<feature type="transmembrane region" description="Helical" evidence="1">
    <location>
        <begin position="53"/>
        <end position="74"/>
    </location>
</feature>
<name>A0A2H0R9B0_UNCKA</name>
<dbReference type="EMBL" id="PCXU01000039">
    <property type="protein sequence ID" value="PIR43093.1"/>
    <property type="molecule type" value="Genomic_DNA"/>
</dbReference>
<feature type="domain" description="NERD" evidence="2">
    <location>
        <begin position="88"/>
        <end position="198"/>
    </location>
</feature>
<feature type="transmembrane region" description="Helical" evidence="1">
    <location>
        <begin position="24"/>
        <end position="47"/>
    </location>
</feature>
<evidence type="ECO:0000259" key="2">
    <source>
        <dbReference type="PROSITE" id="PS50965"/>
    </source>
</evidence>
<organism evidence="3 4">
    <name type="scientific">candidate division WWE3 bacterium CG10_big_fil_rev_8_21_14_0_10_32_10</name>
    <dbReference type="NCBI Taxonomy" id="1975090"/>
    <lineage>
        <taxon>Bacteria</taxon>
        <taxon>Katanobacteria</taxon>
    </lineage>
</organism>
<comment type="caution">
    <text evidence="3">The sequence shown here is derived from an EMBL/GenBank/DDBJ whole genome shotgun (WGS) entry which is preliminary data.</text>
</comment>
<dbReference type="Pfam" id="PF08378">
    <property type="entry name" value="NERD"/>
    <property type="match status" value="1"/>
</dbReference>
<sequence>MKIYNGSDYLVKQKNEYNITKNRFAKISCILPIISIPILYISGISLYKNPDSAYYSIVFLLSLVGTGLFFRNAVTSKLAGIKELHFKKGISSEEELEKTLSEFLGDGFSYFKNIQIPGTKHGDIDAVLIGYSGVWVIENKNYSGTHTFYNGIWKRNNKTIYNNPIKQLRTNWKFVKEYLDSKNIDVPIFYRLYWGGNGNLQIEENIRNHIWYKNSKEWIRKDILSRFMINKANIESAKQIFVLLST</sequence>
<dbReference type="AlphaFoldDB" id="A0A2H0R9B0"/>
<protein>
    <recommendedName>
        <fullName evidence="2">NERD domain-containing protein</fullName>
    </recommendedName>
</protein>
<evidence type="ECO:0000256" key="1">
    <source>
        <dbReference type="SAM" id="Phobius"/>
    </source>
</evidence>
<proteinExistence type="predicted"/>
<dbReference type="PROSITE" id="PS50965">
    <property type="entry name" value="NERD"/>
    <property type="match status" value="1"/>
</dbReference>
<evidence type="ECO:0000313" key="4">
    <source>
        <dbReference type="Proteomes" id="UP000230214"/>
    </source>
</evidence>
<keyword evidence="1" id="KW-0472">Membrane</keyword>
<gene>
    <name evidence="3" type="ORF">COV24_04660</name>
</gene>
<dbReference type="InterPro" id="IPR011528">
    <property type="entry name" value="NERD"/>
</dbReference>